<proteinExistence type="predicted"/>
<reference evidence="2 3" key="1">
    <citation type="submission" date="2020-02" db="EMBL/GenBank/DDBJ databases">
        <title>Draft genome sequence of Haematococcus lacustris strain NIES-144.</title>
        <authorList>
            <person name="Morimoto D."/>
            <person name="Nakagawa S."/>
            <person name="Yoshida T."/>
            <person name="Sawayama S."/>
        </authorList>
    </citation>
    <scope>NUCLEOTIDE SEQUENCE [LARGE SCALE GENOMIC DNA]</scope>
    <source>
        <strain evidence="2 3">NIES-144</strain>
    </source>
</reference>
<organism evidence="2 3">
    <name type="scientific">Haematococcus lacustris</name>
    <name type="common">Green alga</name>
    <name type="synonym">Haematococcus pluvialis</name>
    <dbReference type="NCBI Taxonomy" id="44745"/>
    <lineage>
        <taxon>Eukaryota</taxon>
        <taxon>Viridiplantae</taxon>
        <taxon>Chlorophyta</taxon>
        <taxon>core chlorophytes</taxon>
        <taxon>Chlorophyceae</taxon>
        <taxon>CS clade</taxon>
        <taxon>Chlamydomonadales</taxon>
        <taxon>Haematococcaceae</taxon>
        <taxon>Haematococcus</taxon>
    </lineage>
</organism>
<feature type="chain" id="PRO_5025456441" evidence="1">
    <location>
        <begin position="20"/>
        <end position="115"/>
    </location>
</feature>
<comment type="caution">
    <text evidence="2">The sequence shown here is derived from an EMBL/GenBank/DDBJ whole genome shotgun (WGS) entry which is preliminary data.</text>
</comment>
<evidence type="ECO:0000256" key="1">
    <source>
        <dbReference type="SAM" id="SignalP"/>
    </source>
</evidence>
<keyword evidence="1" id="KW-0732">Signal</keyword>
<dbReference type="AlphaFoldDB" id="A0A6A0AHL7"/>
<accession>A0A6A0AHL7</accession>
<feature type="non-terminal residue" evidence="2">
    <location>
        <position position="115"/>
    </location>
</feature>
<gene>
    <name evidence="2" type="ORF">HaLaN_30819</name>
</gene>
<protein>
    <submittedName>
        <fullName evidence="2">Uncharacterized protein</fullName>
    </submittedName>
</protein>
<evidence type="ECO:0000313" key="3">
    <source>
        <dbReference type="Proteomes" id="UP000485058"/>
    </source>
</evidence>
<sequence>MANPRTTIAALCLLAFVLATSLPAACANVDARRHVLATRTLMQGYASLTNLTKAVNTPTPANVPRAVDMTVAGNMTRMNSIMRTGAGRHLLATRTLMQGYASLTNLTKTGNMTKK</sequence>
<keyword evidence="3" id="KW-1185">Reference proteome</keyword>
<name>A0A6A0AHL7_HAELA</name>
<feature type="signal peptide" evidence="1">
    <location>
        <begin position="1"/>
        <end position="19"/>
    </location>
</feature>
<evidence type="ECO:0000313" key="2">
    <source>
        <dbReference type="EMBL" id="GFH31723.1"/>
    </source>
</evidence>
<dbReference type="EMBL" id="BLLF01005872">
    <property type="protein sequence ID" value="GFH31723.1"/>
    <property type="molecule type" value="Genomic_DNA"/>
</dbReference>
<dbReference type="Proteomes" id="UP000485058">
    <property type="component" value="Unassembled WGS sequence"/>
</dbReference>